<feature type="transmembrane region" description="Helical" evidence="6">
    <location>
        <begin position="103"/>
        <end position="123"/>
    </location>
</feature>
<organism evidence="7 8">
    <name type="scientific">Tautonia sociabilis</name>
    <dbReference type="NCBI Taxonomy" id="2080755"/>
    <lineage>
        <taxon>Bacteria</taxon>
        <taxon>Pseudomonadati</taxon>
        <taxon>Planctomycetota</taxon>
        <taxon>Planctomycetia</taxon>
        <taxon>Isosphaerales</taxon>
        <taxon>Isosphaeraceae</taxon>
        <taxon>Tautonia</taxon>
    </lineage>
</organism>
<keyword evidence="2 6" id="KW-0812">Transmembrane</keyword>
<keyword evidence="3 6" id="KW-1133">Transmembrane helix</keyword>
<evidence type="ECO:0000256" key="2">
    <source>
        <dbReference type="ARBA" id="ARBA00022692"/>
    </source>
</evidence>
<feature type="compositionally biased region" description="Basic residues" evidence="5">
    <location>
        <begin position="163"/>
        <end position="172"/>
    </location>
</feature>
<evidence type="ECO:0000256" key="4">
    <source>
        <dbReference type="ARBA" id="ARBA00023136"/>
    </source>
</evidence>
<evidence type="ECO:0000313" key="8">
    <source>
        <dbReference type="Proteomes" id="UP000280296"/>
    </source>
</evidence>
<dbReference type="Proteomes" id="UP000280296">
    <property type="component" value="Unassembled WGS sequence"/>
</dbReference>
<accession>A0A432MKT7</accession>
<dbReference type="Gene3D" id="1.20.1280.290">
    <property type="match status" value="1"/>
</dbReference>
<name>A0A432MKT7_9BACT</name>
<dbReference type="EMBL" id="RYZH01000015">
    <property type="protein sequence ID" value="RUL88021.1"/>
    <property type="molecule type" value="Genomic_DNA"/>
</dbReference>
<comment type="subcellular location">
    <subcellularLocation>
        <location evidence="1">Membrane</location>
        <topology evidence="1">Multi-pass membrane protein</topology>
    </subcellularLocation>
</comment>
<evidence type="ECO:0000256" key="6">
    <source>
        <dbReference type="SAM" id="Phobius"/>
    </source>
</evidence>
<evidence type="ECO:0000313" key="7">
    <source>
        <dbReference type="EMBL" id="RUL88021.1"/>
    </source>
</evidence>
<feature type="transmembrane region" description="Helical" evidence="6">
    <location>
        <begin position="75"/>
        <end position="97"/>
    </location>
</feature>
<evidence type="ECO:0000256" key="5">
    <source>
        <dbReference type="SAM" id="MobiDB-lite"/>
    </source>
</evidence>
<reference evidence="7 8" key="2">
    <citation type="submission" date="2019-01" db="EMBL/GenBank/DDBJ databases">
        <title>Tautonia sociabilis, a novel thermotolerant planctomycete of Isosphaeraceae family, isolated from a 4000 m deep subterranean habitat.</title>
        <authorList>
            <person name="Kovaleva O.L."/>
            <person name="Elcheninov A.G."/>
            <person name="Van Heerden E."/>
            <person name="Toshchakov S.V."/>
            <person name="Novikov A."/>
            <person name="Bonch-Osmolovskaya E.A."/>
            <person name="Kublanov I.V."/>
        </authorList>
    </citation>
    <scope>NUCLEOTIDE SEQUENCE [LARGE SCALE GENOMIC DNA]</scope>
    <source>
        <strain evidence="7 8">GM2012</strain>
    </source>
</reference>
<keyword evidence="8" id="KW-1185">Reference proteome</keyword>
<evidence type="ECO:0000256" key="1">
    <source>
        <dbReference type="ARBA" id="ARBA00004141"/>
    </source>
</evidence>
<sequence>MRVIVRRIVPKLAPAPGRCGRDGDLAGESRIVHPQTIIHLADLLQIATVAASLFGFAPQIVTLHRTKDSHNHSLLTWLLWSASSLMALFYALAHYLIEGCCLPLAITTSVNSALSALTLALVLKYRASLPHYHGPHQSDPRGSAARLEGSVHQRNRQAENQVPHHHAGHRQGRHADAGRPGVHPEHQGQHRDRDHAVGGAEGQPPRPRRIPEAPAP</sequence>
<keyword evidence="4 6" id="KW-0472">Membrane</keyword>
<comment type="caution">
    <text evidence="7">The sequence shown here is derived from an EMBL/GenBank/DDBJ whole genome shotgun (WGS) entry which is preliminary data.</text>
</comment>
<feature type="compositionally biased region" description="Basic and acidic residues" evidence="5">
    <location>
        <begin position="173"/>
        <end position="196"/>
    </location>
</feature>
<dbReference type="InterPro" id="IPR006603">
    <property type="entry name" value="PQ-loop_rpt"/>
</dbReference>
<evidence type="ECO:0000256" key="3">
    <source>
        <dbReference type="ARBA" id="ARBA00022989"/>
    </source>
</evidence>
<protein>
    <submittedName>
        <fullName evidence="7">PQ-loop repeat-containing protein</fullName>
    </submittedName>
</protein>
<feature type="region of interest" description="Disordered" evidence="5">
    <location>
        <begin position="133"/>
        <end position="216"/>
    </location>
</feature>
<dbReference type="AlphaFoldDB" id="A0A432MKT7"/>
<gene>
    <name evidence="7" type="ORF">TsocGM_09465</name>
</gene>
<proteinExistence type="predicted"/>
<dbReference type="GO" id="GO:0016020">
    <property type="term" value="C:membrane"/>
    <property type="evidence" value="ECO:0007669"/>
    <property type="project" value="UniProtKB-SubCell"/>
</dbReference>
<dbReference type="Pfam" id="PF04193">
    <property type="entry name" value="PQ-loop"/>
    <property type="match status" value="1"/>
</dbReference>
<reference evidence="7 8" key="1">
    <citation type="submission" date="2018-12" db="EMBL/GenBank/DDBJ databases">
        <authorList>
            <person name="Toschakov S.V."/>
        </authorList>
    </citation>
    <scope>NUCLEOTIDE SEQUENCE [LARGE SCALE GENOMIC DNA]</scope>
    <source>
        <strain evidence="7 8">GM2012</strain>
    </source>
</reference>